<evidence type="ECO:0000313" key="1">
    <source>
        <dbReference type="EMBL" id="EGW10240.1"/>
    </source>
</evidence>
<protein>
    <submittedName>
        <fullName evidence="1">Uncharacterized protein</fullName>
    </submittedName>
</protein>
<dbReference type="Proteomes" id="UP000001075">
    <property type="component" value="Unassembled WGS sequence"/>
</dbReference>
<organism evidence="1 2">
    <name type="scientific">Cricetulus griseus</name>
    <name type="common">Chinese hamster</name>
    <name type="synonym">Cricetulus barabensis griseus</name>
    <dbReference type="NCBI Taxonomy" id="10029"/>
    <lineage>
        <taxon>Eukaryota</taxon>
        <taxon>Metazoa</taxon>
        <taxon>Chordata</taxon>
        <taxon>Craniata</taxon>
        <taxon>Vertebrata</taxon>
        <taxon>Euteleostomi</taxon>
        <taxon>Mammalia</taxon>
        <taxon>Eutheria</taxon>
        <taxon>Euarchontoglires</taxon>
        <taxon>Glires</taxon>
        <taxon>Rodentia</taxon>
        <taxon>Myomorpha</taxon>
        <taxon>Muroidea</taxon>
        <taxon>Cricetidae</taxon>
        <taxon>Cricetinae</taxon>
        <taxon>Cricetulus</taxon>
    </lineage>
</organism>
<dbReference type="EMBL" id="JH002480">
    <property type="protein sequence ID" value="EGW10240.1"/>
    <property type="molecule type" value="Genomic_DNA"/>
</dbReference>
<proteinExistence type="predicted"/>
<gene>
    <name evidence="1" type="ORF">I79_022662</name>
</gene>
<name>G3IFY6_CRIGR</name>
<dbReference type="InParanoid" id="G3IFY6"/>
<dbReference type="AlphaFoldDB" id="G3IFY6"/>
<sequence length="51" mass="5843">MWALGIQLRLFGLVPFHQPCIDLFCFFVTTDEGSQGYSQSAKDFLSKCLPW</sequence>
<accession>G3IFY6</accession>
<reference evidence="2" key="1">
    <citation type="journal article" date="2011" name="Nat. Biotechnol.">
        <title>The genomic sequence of the Chinese hamster ovary (CHO)-K1 cell line.</title>
        <authorList>
            <person name="Xu X."/>
            <person name="Nagarajan H."/>
            <person name="Lewis N.E."/>
            <person name="Pan S."/>
            <person name="Cai Z."/>
            <person name="Liu X."/>
            <person name="Chen W."/>
            <person name="Xie M."/>
            <person name="Wang W."/>
            <person name="Hammond S."/>
            <person name="Andersen M.R."/>
            <person name="Neff N."/>
            <person name="Passarelli B."/>
            <person name="Koh W."/>
            <person name="Fan H.C."/>
            <person name="Wang J."/>
            <person name="Gui Y."/>
            <person name="Lee K.H."/>
            <person name="Betenbaugh M.J."/>
            <person name="Quake S.R."/>
            <person name="Famili I."/>
            <person name="Palsson B.O."/>
            <person name="Wang J."/>
        </authorList>
    </citation>
    <scope>NUCLEOTIDE SEQUENCE [LARGE SCALE GENOMIC DNA]</scope>
    <source>
        <strain evidence="2">CHO K1 cell line</strain>
    </source>
</reference>
<evidence type="ECO:0000313" key="2">
    <source>
        <dbReference type="Proteomes" id="UP000001075"/>
    </source>
</evidence>